<dbReference type="Pfam" id="PF02518">
    <property type="entry name" value="HATPase_c"/>
    <property type="match status" value="1"/>
</dbReference>
<feature type="domain" description="HAMP" evidence="14">
    <location>
        <begin position="199"/>
        <end position="252"/>
    </location>
</feature>
<dbReference type="InterPro" id="IPR003660">
    <property type="entry name" value="HAMP_dom"/>
</dbReference>
<dbReference type="InterPro" id="IPR036890">
    <property type="entry name" value="HATPase_C_sf"/>
</dbReference>
<dbReference type="AlphaFoldDB" id="A0A2X4ZCJ9"/>
<dbReference type="SUPFAM" id="SSF158472">
    <property type="entry name" value="HAMP domain-like"/>
    <property type="match status" value="1"/>
</dbReference>
<comment type="subcellular location">
    <subcellularLocation>
        <location evidence="2">Cell membrane</location>
        <topology evidence="2">Multi-pass membrane protein</topology>
    </subcellularLocation>
</comment>
<dbReference type="PROSITE" id="PS50109">
    <property type="entry name" value="HIS_KIN"/>
    <property type="match status" value="1"/>
</dbReference>
<evidence type="ECO:0000256" key="2">
    <source>
        <dbReference type="ARBA" id="ARBA00004651"/>
    </source>
</evidence>
<dbReference type="InterPro" id="IPR004358">
    <property type="entry name" value="Sig_transdc_His_kin-like_C"/>
</dbReference>
<evidence type="ECO:0000256" key="11">
    <source>
        <dbReference type="ARBA" id="ARBA00023136"/>
    </source>
</evidence>
<dbReference type="PANTHER" id="PTHR34220">
    <property type="entry name" value="SENSOR HISTIDINE KINASE YPDA"/>
    <property type="match status" value="1"/>
</dbReference>
<evidence type="ECO:0000256" key="9">
    <source>
        <dbReference type="ARBA" id="ARBA00022840"/>
    </source>
</evidence>
<gene>
    <name evidence="15" type="primary">yehU_2</name>
    <name evidence="15" type="ORF">NCTC4824_03668</name>
</gene>
<evidence type="ECO:0000256" key="10">
    <source>
        <dbReference type="ARBA" id="ARBA00023012"/>
    </source>
</evidence>
<feature type="transmembrane region" description="Helical" evidence="12">
    <location>
        <begin position="6"/>
        <end position="28"/>
    </location>
</feature>
<accession>A0A2X4ZCJ9</accession>
<dbReference type="GO" id="GO:0005886">
    <property type="term" value="C:plasma membrane"/>
    <property type="evidence" value="ECO:0007669"/>
    <property type="project" value="UniProtKB-SubCell"/>
</dbReference>
<dbReference type="Pfam" id="PF00672">
    <property type="entry name" value="HAMP"/>
    <property type="match status" value="1"/>
</dbReference>
<dbReference type="PANTHER" id="PTHR34220:SF7">
    <property type="entry name" value="SENSOR HISTIDINE KINASE YPDA"/>
    <property type="match status" value="1"/>
</dbReference>
<keyword evidence="9" id="KW-0067">ATP-binding</keyword>
<dbReference type="RefSeq" id="WP_066141207.1">
    <property type="nucleotide sequence ID" value="NZ_JAMATI010000003.1"/>
</dbReference>
<dbReference type="InterPro" id="IPR003594">
    <property type="entry name" value="HATPase_dom"/>
</dbReference>
<comment type="catalytic activity">
    <reaction evidence="1">
        <text>ATP + protein L-histidine = ADP + protein N-phospho-L-histidine.</text>
        <dbReference type="EC" id="2.7.13.3"/>
    </reaction>
</comment>
<evidence type="ECO:0000259" key="13">
    <source>
        <dbReference type="PROSITE" id="PS50109"/>
    </source>
</evidence>
<dbReference type="SUPFAM" id="SSF55874">
    <property type="entry name" value="ATPase domain of HSP90 chaperone/DNA topoisomerase II/histidine kinase"/>
    <property type="match status" value="1"/>
</dbReference>
<evidence type="ECO:0000256" key="7">
    <source>
        <dbReference type="ARBA" id="ARBA00022741"/>
    </source>
</evidence>
<keyword evidence="7" id="KW-0547">Nucleotide-binding</keyword>
<dbReference type="InterPro" id="IPR005467">
    <property type="entry name" value="His_kinase_dom"/>
</dbReference>
<dbReference type="Proteomes" id="UP000249134">
    <property type="component" value="Chromosome 1"/>
</dbReference>
<evidence type="ECO:0000256" key="12">
    <source>
        <dbReference type="SAM" id="Phobius"/>
    </source>
</evidence>
<dbReference type="Gene3D" id="6.10.340.10">
    <property type="match status" value="1"/>
</dbReference>
<evidence type="ECO:0000259" key="14">
    <source>
        <dbReference type="PROSITE" id="PS50885"/>
    </source>
</evidence>
<dbReference type="EMBL" id="LS483476">
    <property type="protein sequence ID" value="SQI62225.1"/>
    <property type="molecule type" value="Genomic_DNA"/>
</dbReference>
<keyword evidence="11 12" id="KW-0472">Membrane</keyword>
<keyword evidence="8 15" id="KW-0418">Kinase</keyword>
<keyword evidence="16" id="KW-1185">Reference proteome</keyword>
<organism evidence="15 16">
    <name type="scientific">Lederbergia lenta</name>
    <name type="common">Bacillus lentus</name>
    <dbReference type="NCBI Taxonomy" id="1467"/>
    <lineage>
        <taxon>Bacteria</taxon>
        <taxon>Bacillati</taxon>
        <taxon>Bacillota</taxon>
        <taxon>Bacilli</taxon>
        <taxon>Bacillales</taxon>
        <taxon>Bacillaceae</taxon>
        <taxon>Lederbergia</taxon>
    </lineage>
</organism>
<dbReference type="GO" id="GO:0005524">
    <property type="term" value="F:ATP binding"/>
    <property type="evidence" value="ECO:0007669"/>
    <property type="project" value="UniProtKB-KW"/>
</dbReference>
<dbReference type="Pfam" id="PF06580">
    <property type="entry name" value="His_kinase"/>
    <property type="match status" value="1"/>
</dbReference>
<dbReference type="GO" id="GO:0000155">
    <property type="term" value="F:phosphorelay sensor kinase activity"/>
    <property type="evidence" value="ECO:0007669"/>
    <property type="project" value="InterPro"/>
</dbReference>
<proteinExistence type="predicted"/>
<evidence type="ECO:0000313" key="16">
    <source>
        <dbReference type="Proteomes" id="UP000249134"/>
    </source>
</evidence>
<keyword evidence="12" id="KW-1133">Transmembrane helix</keyword>
<dbReference type="Gene3D" id="3.30.565.10">
    <property type="entry name" value="Histidine kinase-like ATPase, C-terminal domain"/>
    <property type="match status" value="1"/>
</dbReference>
<dbReference type="EC" id="2.7.13.3" evidence="3"/>
<reference evidence="15 16" key="1">
    <citation type="submission" date="2018-06" db="EMBL/GenBank/DDBJ databases">
        <authorList>
            <consortium name="Pathogen Informatics"/>
            <person name="Doyle S."/>
        </authorList>
    </citation>
    <scope>NUCLEOTIDE SEQUENCE [LARGE SCALE GENOMIC DNA]</scope>
    <source>
        <strain evidence="15 16">NCTC4824</strain>
    </source>
</reference>
<keyword evidence="12" id="KW-0812">Transmembrane</keyword>
<dbReference type="KEGG" id="blen:NCTC4824_03668"/>
<dbReference type="SMART" id="SM00304">
    <property type="entry name" value="HAMP"/>
    <property type="match status" value="1"/>
</dbReference>
<feature type="domain" description="Histidine kinase" evidence="13">
    <location>
        <begin position="297"/>
        <end position="474"/>
    </location>
</feature>
<keyword evidence="5" id="KW-0597">Phosphoprotein</keyword>
<evidence type="ECO:0000256" key="8">
    <source>
        <dbReference type="ARBA" id="ARBA00022777"/>
    </source>
</evidence>
<evidence type="ECO:0000256" key="1">
    <source>
        <dbReference type="ARBA" id="ARBA00000085"/>
    </source>
</evidence>
<dbReference type="STRING" id="1348624.GCA_001591545_02114"/>
<evidence type="ECO:0000256" key="3">
    <source>
        <dbReference type="ARBA" id="ARBA00012438"/>
    </source>
</evidence>
<protein>
    <recommendedName>
        <fullName evidence="3">histidine kinase</fullName>
        <ecNumber evidence="3">2.7.13.3</ecNumber>
    </recommendedName>
</protein>
<dbReference type="PROSITE" id="PS50885">
    <property type="entry name" value="HAMP"/>
    <property type="match status" value="1"/>
</dbReference>
<keyword evidence="10" id="KW-0902">Two-component regulatory system</keyword>
<evidence type="ECO:0000256" key="4">
    <source>
        <dbReference type="ARBA" id="ARBA00022475"/>
    </source>
</evidence>
<name>A0A2X4ZCJ9_LEDLE</name>
<dbReference type="CDD" id="cd06225">
    <property type="entry name" value="HAMP"/>
    <property type="match status" value="1"/>
</dbReference>
<evidence type="ECO:0000256" key="5">
    <source>
        <dbReference type="ARBA" id="ARBA00022553"/>
    </source>
</evidence>
<evidence type="ECO:0000313" key="15">
    <source>
        <dbReference type="EMBL" id="SQI62225.1"/>
    </source>
</evidence>
<dbReference type="InterPro" id="IPR010559">
    <property type="entry name" value="Sig_transdc_His_kin_internal"/>
</dbReference>
<keyword evidence="6 15" id="KW-0808">Transferase</keyword>
<dbReference type="InterPro" id="IPR050640">
    <property type="entry name" value="Bact_2-comp_sensor_kinase"/>
</dbReference>
<sequence length="480" mass="55577">MYKIKTKLMVFFILLFIVLNSLSIFLFYSHKQTIKQYDHILNRFFILNNISKSTNDSYESMNLYLNSNRSSDLDDYNDHRSKLISFNEKVETRLESNQNNTVLSNYKNMVDSLVQENDLAIRNFSKGDIESYSMQQREALKLLGFIQEETLLLLNNELTDLHSFYGAMSKRNSYMNSMGIAMFLGTFLTGFLFAYLFSNSITKPIYQLTSTAREIAKGKLDGKDIRSSRKDELGFLTHTFNQMRGELDYLVRQIKDKSEQEKLLKEMELKSLQSQINPHFLFNTLNTIAKSAYLEGSDHISKLITSLSKLLRYNLSHIEKPVRLLDEINIVKEYFFIQKTRFEERVQFSINIPEECLAVQMPILTLQPLVENAFIHGIEPFEKQGKIEIEAYSEKGSVIVLIRDNGIGIDEHRMKVLMDRSLDRIPTSEGHSTGIGINNVMKRLEMYYQSDQVFSVFSEVGQGTTIKIKLSDQPVGVFHD</sequence>
<feature type="transmembrane region" description="Helical" evidence="12">
    <location>
        <begin position="178"/>
        <end position="197"/>
    </location>
</feature>
<evidence type="ECO:0000256" key="6">
    <source>
        <dbReference type="ARBA" id="ARBA00022679"/>
    </source>
</evidence>
<dbReference type="PRINTS" id="PR00344">
    <property type="entry name" value="BCTRLSENSOR"/>
</dbReference>
<keyword evidence="4" id="KW-1003">Cell membrane</keyword>